<evidence type="ECO:0000259" key="2">
    <source>
        <dbReference type="Pfam" id="PF03413"/>
    </source>
</evidence>
<dbReference type="InterPro" id="IPR025711">
    <property type="entry name" value="PepSY"/>
</dbReference>
<keyword evidence="4" id="KW-1185">Reference proteome</keyword>
<sequence length="195" mass="21274">MNTLLKNLQLTTLSACLTVTLGAGLLGTTVNAATAQTAKSSEVRAAQASKITLKQAISIASKKASGTLISAEFDDDDDKAKGGVYEIEFNTDTHNYEIKVDALTGKIIGTEMDRLDSGDIADFKTLKQAKINMMRAMSIAEKETGGRVMEIEFKNDRDYADHTTYYEVEVLKQNHIVELNIDATTGKVFNSKVKK</sequence>
<protein>
    <recommendedName>
        <fullName evidence="2">PepSY domain-containing protein</fullName>
    </recommendedName>
</protein>
<gene>
    <name evidence="3" type="ORF">ES754_05820</name>
</gene>
<feature type="signal peptide" evidence="1">
    <location>
        <begin position="1"/>
        <end position="32"/>
    </location>
</feature>
<feature type="domain" description="PepSY" evidence="2">
    <location>
        <begin position="133"/>
        <end position="190"/>
    </location>
</feature>
<dbReference type="AlphaFoldDB" id="A0A5C7A6Z2"/>
<dbReference type="Gene3D" id="3.10.450.40">
    <property type="match status" value="2"/>
</dbReference>
<evidence type="ECO:0000256" key="1">
    <source>
        <dbReference type="SAM" id="SignalP"/>
    </source>
</evidence>
<reference evidence="3 4" key="1">
    <citation type="submission" date="2019-08" db="EMBL/GenBank/DDBJ databases">
        <title>Genome sequence of Psychrobacter frigidicola ACAM304 (type strain).</title>
        <authorList>
            <person name="Bowman J.P."/>
        </authorList>
    </citation>
    <scope>NUCLEOTIDE SEQUENCE [LARGE SCALE GENOMIC DNA]</scope>
    <source>
        <strain evidence="3 4">ACAM 304</strain>
    </source>
</reference>
<organism evidence="3 4">
    <name type="scientific">Psychrobacter frigidicola</name>
    <dbReference type="NCBI Taxonomy" id="45611"/>
    <lineage>
        <taxon>Bacteria</taxon>
        <taxon>Pseudomonadati</taxon>
        <taxon>Pseudomonadota</taxon>
        <taxon>Gammaproteobacteria</taxon>
        <taxon>Moraxellales</taxon>
        <taxon>Moraxellaceae</taxon>
        <taxon>Psychrobacter</taxon>
    </lineage>
</organism>
<evidence type="ECO:0000313" key="3">
    <source>
        <dbReference type="EMBL" id="TXD98430.1"/>
    </source>
</evidence>
<name>A0A5C7A6Z2_9GAMM</name>
<dbReference type="EMBL" id="VORZ01000001">
    <property type="protein sequence ID" value="TXD98430.1"/>
    <property type="molecule type" value="Genomic_DNA"/>
</dbReference>
<dbReference type="OrthoDB" id="6658803at2"/>
<feature type="domain" description="PepSY" evidence="2">
    <location>
        <begin position="50"/>
        <end position="111"/>
    </location>
</feature>
<feature type="chain" id="PRO_5022782409" description="PepSY domain-containing protein" evidence="1">
    <location>
        <begin position="33"/>
        <end position="195"/>
    </location>
</feature>
<proteinExistence type="predicted"/>
<keyword evidence="1" id="KW-0732">Signal</keyword>
<dbReference type="Proteomes" id="UP000321903">
    <property type="component" value="Unassembled WGS sequence"/>
</dbReference>
<evidence type="ECO:0000313" key="4">
    <source>
        <dbReference type="Proteomes" id="UP000321903"/>
    </source>
</evidence>
<comment type="caution">
    <text evidence="3">The sequence shown here is derived from an EMBL/GenBank/DDBJ whole genome shotgun (WGS) entry which is preliminary data.</text>
</comment>
<dbReference type="RefSeq" id="WP_147222883.1">
    <property type="nucleotide sequence ID" value="NZ_CAJGYY010000001.1"/>
</dbReference>
<accession>A0A5C7A6Z2</accession>
<dbReference type="Pfam" id="PF03413">
    <property type="entry name" value="PepSY"/>
    <property type="match status" value="2"/>
</dbReference>